<dbReference type="Pfam" id="PF00294">
    <property type="entry name" value="PfkB"/>
    <property type="match status" value="1"/>
</dbReference>
<keyword evidence="2" id="KW-0808">Transferase</keyword>
<dbReference type="SUPFAM" id="SSF53613">
    <property type="entry name" value="Ribokinase-like"/>
    <property type="match status" value="1"/>
</dbReference>
<evidence type="ECO:0000256" key="4">
    <source>
        <dbReference type="ARBA" id="ARBA00022777"/>
    </source>
</evidence>
<dbReference type="InterPro" id="IPR029056">
    <property type="entry name" value="Ribokinase-like"/>
</dbReference>
<keyword evidence="8" id="KW-1185">Reference proteome</keyword>
<dbReference type="InterPro" id="IPR050306">
    <property type="entry name" value="PfkB_Carbo_kinase"/>
</dbReference>
<protein>
    <submittedName>
        <fullName evidence="7">Carbohydrate kinase</fullName>
    </submittedName>
</protein>
<dbReference type="Gene3D" id="3.40.1190.20">
    <property type="match status" value="1"/>
</dbReference>
<evidence type="ECO:0000313" key="7">
    <source>
        <dbReference type="EMBL" id="MCS0580822.1"/>
    </source>
</evidence>
<dbReference type="Proteomes" id="UP001204151">
    <property type="component" value="Unassembled WGS sequence"/>
</dbReference>
<evidence type="ECO:0000313" key="8">
    <source>
        <dbReference type="Proteomes" id="UP001204151"/>
    </source>
</evidence>
<dbReference type="RefSeq" id="WP_258815480.1">
    <property type="nucleotide sequence ID" value="NZ_JANUGW010000003.1"/>
</dbReference>
<gene>
    <name evidence="7" type="ORF">NX784_04390</name>
</gene>
<dbReference type="PANTHER" id="PTHR43085:SF1">
    <property type="entry name" value="PSEUDOURIDINE KINASE-RELATED"/>
    <property type="match status" value="1"/>
</dbReference>
<dbReference type="EMBL" id="JANUGW010000003">
    <property type="protein sequence ID" value="MCS0580822.1"/>
    <property type="molecule type" value="Genomic_DNA"/>
</dbReference>
<evidence type="ECO:0000256" key="2">
    <source>
        <dbReference type="ARBA" id="ARBA00022679"/>
    </source>
</evidence>
<dbReference type="InterPro" id="IPR011611">
    <property type="entry name" value="PfkB_dom"/>
</dbReference>
<keyword evidence="5" id="KW-0067">ATP-binding</keyword>
<sequence>MQAQRLPRYVVFGEALTDMIRQDDGTWRSLPGGSCWNVARVGARLGVPTGYAGAVSMDAFGDEIAEAGAAAGLDARFLQRVDAPPFIAMVTSRHPPRYVFLGENSADLHFRPELLPAGWLDAADVIHVGSLALARGPLARRLVEQALMARQAGKRIAFDPNFRTAMRDASYRPTFELIASIASHVKVSDEDLEGLFPGLAQRDALAALRALAPAAEILFTRGADGLSLIGGDQVLDAPACRVDVVDTVGCGDASMAAWISGLLLHPEMPAPRQLARIAAVAATAAMHAGPYAPTENEVEALLEPAL</sequence>
<dbReference type="PANTHER" id="PTHR43085">
    <property type="entry name" value="HEXOKINASE FAMILY MEMBER"/>
    <property type="match status" value="1"/>
</dbReference>
<keyword evidence="3" id="KW-0547">Nucleotide-binding</keyword>
<evidence type="ECO:0000256" key="5">
    <source>
        <dbReference type="ARBA" id="ARBA00022840"/>
    </source>
</evidence>
<dbReference type="GO" id="GO:0016301">
    <property type="term" value="F:kinase activity"/>
    <property type="evidence" value="ECO:0007669"/>
    <property type="project" value="UniProtKB-KW"/>
</dbReference>
<reference evidence="7 8" key="1">
    <citation type="submission" date="2022-08" db="EMBL/GenBank/DDBJ databases">
        <title>Reclassification of Massilia species as members of the genera Telluria, Duganella, Pseudoduganella, Mokoshia gen. nov. and Zemynaea gen. nov. using orthogonal and non-orthogonal genome-based approaches.</title>
        <authorList>
            <person name="Bowman J.P."/>
        </authorList>
    </citation>
    <scope>NUCLEOTIDE SEQUENCE [LARGE SCALE GENOMIC DNA]</scope>
    <source>
        <strain evidence="7 8">JCM 31316</strain>
    </source>
</reference>
<proteinExistence type="inferred from homology"/>
<feature type="domain" description="Carbohydrate kinase PfkB" evidence="6">
    <location>
        <begin position="10"/>
        <end position="294"/>
    </location>
</feature>
<accession>A0ABT1ZLQ4</accession>
<comment type="caution">
    <text evidence="7">The sequence shown here is derived from an EMBL/GenBank/DDBJ whole genome shotgun (WGS) entry which is preliminary data.</text>
</comment>
<comment type="similarity">
    <text evidence="1">Belongs to the carbohydrate kinase PfkB family.</text>
</comment>
<keyword evidence="4 7" id="KW-0418">Kinase</keyword>
<evidence type="ECO:0000259" key="6">
    <source>
        <dbReference type="Pfam" id="PF00294"/>
    </source>
</evidence>
<evidence type="ECO:0000256" key="3">
    <source>
        <dbReference type="ARBA" id="ARBA00022741"/>
    </source>
</evidence>
<name>A0ABT1ZLQ4_9BURK</name>
<dbReference type="CDD" id="cd01167">
    <property type="entry name" value="bac_FRK"/>
    <property type="match status" value="1"/>
</dbReference>
<organism evidence="7 8">
    <name type="scientific">Massilia pinisoli</name>
    <dbReference type="NCBI Taxonomy" id="1772194"/>
    <lineage>
        <taxon>Bacteria</taxon>
        <taxon>Pseudomonadati</taxon>
        <taxon>Pseudomonadota</taxon>
        <taxon>Betaproteobacteria</taxon>
        <taxon>Burkholderiales</taxon>
        <taxon>Oxalobacteraceae</taxon>
        <taxon>Telluria group</taxon>
        <taxon>Massilia</taxon>
    </lineage>
</organism>
<evidence type="ECO:0000256" key="1">
    <source>
        <dbReference type="ARBA" id="ARBA00010688"/>
    </source>
</evidence>